<keyword evidence="2" id="KW-1185">Reference proteome</keyword>
<proteinExistence type="predicted"/>
<protein>
    <submittedName>
        <fullName evidence="1">Uncharacterized protein</fullName>
    </submittedName>
</protein>
<gene>
    <name evidence="1" type="ORF">OG835_41110</name>
</gene>
<evidence type="ECO:0000313" key="2">
    <source>
        <dbReference type="Proteomes" id="UP001348369"/>
    </source>
</evidence>
<sequence length="90" mass="10263">MGLLTYLTYEGIWMDFGKHFGLVAKEQRQIHAAFPRIEWVRHFAEKVLAHGARSETAAPPYALAYHLARERETHGVTSLERDVADGPWGE</sequence>
<reference evidence="1" key="1">
    <citation type="submission" date="2022-10" db="EMBL/GenBank/DDBJ databases">
        <title>The complete genomes of actinobacterial strains from the NBC collection.</title>
        <authorList>
            <person name="Joergensen T.S."/>
            <person name="Alvarez Arevalo M."/>
            <person name="Sterndorff E.B."/>
            <person name="Faurdal D."/>
            <person name="Vuksanovic O."/>
            <person name="Mourched A.-S."/>
            <person name="Charusanti P."/>
            <person name="Shaw S."/>
            <person name="Blin K."/>
            <person name="Weber T."/>
        </authorList>
    </citation>
    <scope>NUCLEOTIDE SEQUENCE</scope>
    <source>
        <strain evidence="1">NBC 01771</strain>
    </source>
</reference>
<dbReference type="EMBL" id="CP109109">
    <property type="protein sequence ID" value="WSC02761.1"/>
    <property type="molecule type" value="Genomic_DNA"/>
</dbReference>
<evidence type="ECO:0000313" key="1">
    <source>
        <dbReference type="EMBL" id="WSC02761.1"/>
    </source>
</evidence>
<organism evidence="1 2">
    <name type="scientific">Streptomyces scopuliridis</name>
    <dbReference type="NCBI Taxonomy" id="452529"/>
    <lineage>
        <taxon>Bacteria</taxon>
        <taxon>Bacillati</taxon>
        <taxon>Actinomycetota</taxon>
        <taxon>Actinomycetes</taxon>
        <taxon>Kitasatosporales</taxon>
        <taxon>Streptomycetaceae</taxon>
        <taxon>Streptomyces</taxon>
    </lineage>
</organism>
<name>A0ACD4ZWS1_9ACTN</name>
<dbReference type="Proteomes" id="UP001348369">
    <property type="component" value="Chromosome"/>
</dbReference>
<accession>A0ACD4ZWS1</accession>